<protein>
    <submittedName>
        <fullName evidence="1">Uncharacterized protein</fullName>
    </submittedName>
</protein>
<reference evidence="1 2" key="1">
    <citation type="journal article" date="2023" name="Plants (Basel)">
        <title>Bridging the Gap: Combining Genomics and Transcriptomics Approaches to Understand Stylosanthes scabra, an Orphan Legume from the Brazilian Caatinga.</title>
        <authorList>
            <person name="Ferreira-Neto J.R.C."/>
            <person name="da Silva M.D."/>
            <person name="Binneck E."/>
            <person name="de Melo N.F."/>
            <person name="da Silva R.H."/>
            <person name="de Melo A.L.T.M."/>
            <person name="Pandolfi V."/>
            <person name="Bustamante F.O."/>
            <person name="Brasileiro-Vidal A.C."/>
            <person name="Benko-Iseppon A.M."/>
        </authorList>
    </citation>
    <scope>NUCLEOTIDE SEQUENCE [LARGE SCALE GENOMIC DNA]</scope>
    <source>
        <tissue evidence="1">Leaves</tissue>
    </source>
</reference>
<dbReference type="EMBL" id="JASCZI010060637">
    <property type="protein sequence ID" value="MED6134849.1"/>
    <property type="molecule type" value="Genomic_DNA"/>
</dbReference>
<comment type="caution">
    <text evidence="1">The sequence shown here is derived from an EMBL/GenBank/DDBJ whole genome shotgun (WGS) entry which is preliminary data.</text>
</comment>
<evidence type="ECO:0000313" key="1">
    <source>
        <dbReference type="EMBL" id="MED6134849.1"/>
    </source>
</evidence>
<gene>
    <name evidence="1" type="ORF">PIB30_040799</name>
</gene>
<name>A0ABU6SFE4_9FABA</name>
<keyword evidence="2" id="KW-1185">Reference proteome</keyword>
<proteinExistence type="predicted"/>
<organism evidence="1 2">
    <name type="scientific">Stylosanthes scabra</name>
    <dbReference type="NCBI Taxonomy" id="79078"/>
    <lineage>
        <taxon>Eukaryota</taxon>
        <taxon>Viridiplantae</taxon>
        <taxon>Streptophyta</taxon>
        <taxon>Embryophyta</taxon>
        <taxon>Tracheophyta</taxon>
        <taxon>Spermatophyta</taxon>
        <taxon>Magnoliopsida</taxon>
        <taxon>eudicotyledons</taxon>
        <taxon>Gunneridae</taxon>
        <taxon>Pentapetalae</taxon>
        <taxon>rosids</taxon>
        <taxon>fabids</taxon>
        <taxon>Fabales</taxon>
        <taxon>Fabaceae</taxon>
        <taxon>Papilionoideae</taxon>
        <taxon>50 kb inversion clade</taxon>
        <taxon>dalbergioids sensu lato</taxon>
        <taxon>Dalbergieae</taxon>
        <taxon>Pterocarpus clade</taxon>
        <taxon>Stylosanthes</taxon>
    </lineage>
</organism>
<dbReference type="Proteomes" id="UP001341840">
    <property type="component" value="Unassembled WGS sequence"/>
</dbReference>
<accession>A0ABU6SFE4</accession>
<sequence length="202" mass="22330">MGLWESYTSVMLLGEVVEWCTVDGESAVAESITSLRSDPSSMGHVESRVNQQYKSYANYVQQPPNKNQHEFAELQCRRRQFLMLPIPHRKSLLSRGSLAAVSKSSTGVVITIVAKDIFAIATTIRSVTSTAIISTPLENVDPHTVQLMSLLDLNRGILDVLDDLVGGEHLEVVLGVDKGGEEHYDEVGVRQFFSDDLCYLFG</sequence>
<evidence type="ECO:0000313" key="2">
    <source>
        <dbReference type="Proteomes" id="UP001341840"/>
    </source>
</evidence>